<dbReference type="InterPro" id="IPR008030">
    <property type="entry name" value="NmrA-like"/>
</dbReference>
<evidence type="ECO:0000313" key="5">
    <source>
        <dbReference type="Proteomes" id="UP000639606"/>
    </source>
</evidence>
<dbReference type="PANTHER" id="PTHR42748">
    <property type="entry name" value="NITROGEN METABOLITE REPRESSION PROTEIN NMRA FAMILY MEMBER"/>
    <property type="match status" value="1"/>
</dbReference>
<keyword evidence="5" id="KW-1185">Reference proteome</keyword>
<reference evidence="4" key="1">
    <citation type="journal article" date="2014" name="Int. J. Syst. Evol. Microbiol.">
        <title>Complete genome sequence of Corynebacterium casei LMG S-19264T (=DSM 44701T), isolated from a smear-ripened cheese.</title>
        <authorList>
            <consortium name="US DOE Joint Genome Institute (JGI-PGF)"/>
            <person name="Walter F."/>
            <person name="Albersmeier A."/>
            <person name="Kalinowski J."/>
            <person name="Ruckert C."/>
        </authorList>
    </citation>
    <scope>NUCLEOTIDE SEQUENCE</scope>
    <source>
        <strain evidence="4">JCM 3313</strain>
    </source>
</reference>
<dbReference type="RefSeq" id="WP_189225007.1">
    <property type="nucleotide sequence ID" value="NZ_BMRG01000008.1"/>
</dbReference>
<dbReference type="Gene3D" id="3.40.50.720">
    <property type="entry name" value="NAD(P)-binding Rossmann-like Domain"/>
    <property type="match status" value="1"/>
</dbReference>
<evidence type="ECO:0000256" key="1">
    <source>
        <dbReference type="ARBA" id="ARBA00006328"/>
    </source>
</evidence>
<protein>
    <recommendedName>
        <fullName evidence="3">NmrA-like domain-containing protein</fullName>
    </recommendedName>
</protein>
<comment type="caution">
    <text evidence="4">The sequence shown here is derived from an EMBL/GenBank/DDBJ whole genome shotgun (WGS) entry which is preliminary data.</text>
</comment>
<proteinExistence type="inferred from homology"/>
<dbReference type="PANTHER" id="PTHR42748:SF7">
    <property type="entry name" value="NMRA LIKE REDOX SENSOR 1-RELATED"/>
    <property type="match status" value="1"/>
</dbReference>
<accession>A0A918ASH3</accession>
<dbReference type="SUPFAM" id="SSF51735">
    <property type="entry name" value="NAD(P)-binding Rossmann-fold domains"/>
    <property type="match status" value="1"/>
</dbReference>
<dbReference type="Proteomes" id="UP000639606">
    <property type="component" value="Unassembled WGS sequence"/>
</dbReference>
<dbReference type="InterPro" id="IPR036291">
    <property type="entry name" value="NAD(P)-bd_dom_sf"/>
</dbReference>
<sequence>MSQTDPVLVTGATGTQGGAVARALLAQGSAVRALVRDPAAARAKALEALGADLVAGDLDDSASLVAAATGARAVFSVQTHGVDDPDREVRHGRNLVEAAKAAGVPQFVHTSVYGAGAHRATPGWGEGKWDEHYWESKAHTQDLVRQAGFRHWTLLKPAAFMESLTGWTPLFGQWWEGGFVTAMREDTLIPLVAVNDIGTAAAGAFAEPERFHGVELDLAGDLLTVGGIAATLSRALGREIPVLPPDGLDPAIVTLHEWMNVVDTPVRPEHAHALGLPTTDFATWAARDLRMPQA</sequence>
<keyword evidence="2" id="KW-0521">NADP</keyword>
<reference evidence="4" key="2">
    <citation type="submission" date="2020-09" db="EMBL/GenBank/DDBJ databases">
        <authorList>
            <person name="Sun Q."/>
            <person name="Ohkuma M."/>
        </authorList>
    </citation>
    <scope>NUCLEOTIDE SEQUENCE</scope>
    <source>
        <strain evidence="4">JCM 3313</strain>
    </source>
</reference>
<evidence type="ECO:0000259" key="3">
    <source>
        <dbReference type="Pfam" id="PF05368"/>
    </source>
</evidence>
<dbReference type="Pfam" id="PF05368">
    <property type="entry name" value="NmrA"/>
    <property type="match status" value="1"/>
</dbReference>
<feature type="domain" description="NmrA-like" evidence="3">
    <location>
        <begin position="4"/>
        <end position="240"/>
    </location>
</feature>
<evidence type="ECO:0000256" key="2">
    <source>
        <dbReference type="ARBA" id="ARBA00022857"/>
    </source>
</evidence>
<evidence type="ECO:0000313" key="4">
    <source>
        <dbReference type="EMBL" id="GGP65028.1"/>
    </source>
</evidence>
<gene>
    <name evidence="4" type="ORF">GCM10010185_42120</name>
</gene>
<comment type="similarity">
    <text evidence="1">Belongs to the NmrA-type oxidoreductase family.</text>
</comment>
<name>A0A918ASH3_9PSEU</name>
<organism evidence="4 5">
    <name type="scientific">Saccharothrix coeruleofusca</name>
    <dbReference type="NCBI Taxonomy" id="33919"/>
    <lineage>
        <taxon>Bacteria</taxon>
        <taxon>Bacillati</taxon>
        <taxon>Actinomycetota</taxon>
        <taxon>Actinomycetes</taxon>
        <taxon>Pseudonocardiales</taxon>
        <taxon>Pseudonocardiaceae</taxon>
        <taxon>Saccharothrix</taxon>
    </lineage>
</organism>
<dbReference type="EMBL" id="BMRG01000008">
    <property type="protein sequence ID" value="GGP65028.1"/>
    <property type="molecule type" value="Genomic_DNA"/>
</dbReference>
<dbReference type="AlphaFoldDB" id="A0A918ASH3"/>
<dbReference type="Gene3D" id="3.90.25.10">
    <property type="entry name" value="UDP-galactose 4-epimerase, domain 1"/>
    <property type="match status" value="1"/>
</dbReference>
<dbReference type="CDD" id="cd05251">
    <property type="entry name" value="NmrA_like_SDR_a"/>
    <property type="match status" value="1"/>
</dbReference>
<dbReference type="InterPro" id="IPR051164">
    <property type="entry name" value="NmrA-like_oxidored"/>
</dbReference>